<dbReference type="RefSeq" id="WP_378476937.1">
    <property type="nucleotide sequence ID" value="NZ_JBHUIW010000004.1"/>
</dbReference>
<dbReference type="PANTHER" id="PTHR36933:SF1">
    <property type="entry name" value="SLL0788 PROTEIN"/>
    <property type="match status" value="1"/>
</dbReference>
<dbReference type="Proteomes" id="UP001597314">
    <property type="component" value="Unassembled WGS sequence"/>
</dbReference>
<dbReference type="EMBL" id="JBHUIW010000004">
    <property type="protein sequence ID" value="MFD2181758.1"/>
    <property type="molecule type" value="Genomic_DNA"/>
</dbReference>
<name>A0ABW5AFP1_9BRAD</name>
<gene>
    <name evidence="4" type="ORF">ACFSOX_06305</name>
</gene>
<organism evidence="4 5">
    <name type="scientific">Rhodoplanes azumiensis</name>
    <dbReference type="NCBI Taxonomy" id="1897628"/>
    <lineage>
        <taxon>Bacteria</taxon>
        <taxon>Pseudomonadati</taxon>
        <taxon>Pseudomonadota</taxon>
        <taxon>Alphaproteobacteria</taxon>
        <taxon>Hyphomicrobiales</taxon>
        <taxon>Nitrobacteraceae</taxon>
        <taxon>Rhodoplanes</taxon>
    </lineage>
</organism>
<feature type="compositionally biased region" description="Gly residues" evidence="1">
    <location>
        <begin position="67"/>
        <end position="84"/>
    </location>
</feature>
<dbReference type="InterPro" id="IPR005183">
    <property type="entry name" value="DUF305_CopM-like"/>
</dbReference>
<protein>
    <submittedName>
        <fullName evidence="4">DUF305 domain-containing protein</fullName>
    </submittedName>
</protein>
<accession>A0ABW5AFP1</accession>
<evidence type="ECO:0000256" key="1">
    <source>
        <dbReference type="SAM" id="MobiDB-lite"/>
    </source>
</evidence>
<dbReference type="Gene3D" id="1.20.1260.10">
    <property type="match status" value="1"/>
</dbReference>
<feature type="region of interest" description="Disordered" evidence="1">
    <location>
        <begin position="21"/>
        <end position="86"/>
    </location>
</feature>
<feature type="compositionally biased region" description="Polar residues" evidence="1">
    <location>
        <begin position="21"/>
        <end position="34"/>
    </location>
</feature>
<reference evidence="5" key="1">
    <citation type="journal article" date="2019" name="Int. J. Syst. Evol. Microbiol.">
        <title>The Global Catalogue of Microorganisms (GCM) 10K type strain sequencing project: providing services to taxonomists for standard genome sequencing and annotation.</title>
        <authorList>
            <consortium name="The Broad Institute Genomics Platform"/>
            <consortium name="The Broad Institute Genome Sequencing Center for Infectious Disease"/>
            <person name="Wu L."/>
            <person name="Ma J."/>
        </authorList>
    </citation>
    <scope>NUCLEOTIDE SEQUENCE [LARGE SCALE GENOMIC DNA]</scope>
    <source>
        <strain evidence="5">CGMCC 1.6774</strain>
    </source>
</reference>
<feature type="compositionally biased region" description="Low complexity" evidence="1">
    <location>
        <begin position="37"/>
        <end position="46"/>
    </location>
</feature>
<feature type="signal peptide" evidence="2">
    <location>
        <begin position="1"/>
        <end position="23"/>
    </location>
</feature>
<dbReference type="PANTHER" id="PTHR36933">
    <property type="entry name" value="SLL0788 PROTEIN"/>
    <property type="match status" value="1"/>
</dbReference>
<dbReference type="Pfam" id="PF03713">
    <property type="entry name" value="DUF305"/>
    <property type="match status" value="1"/>
</dbReference>
<evidence type="ECO:0000256" key="2">
    <source>
        <dbReference type="SAM" id="SignalP"/>
    </source>
</evidence>
<dbReference type="InterPro" id="IPR012347">
    <property type="entry name" value="Ferritin-like"/>
</dbReference>
<feature type="chain" id="PRO_5046676270" evidence="2">
    <location>
        <begin position="24"/>
        <end position="171"/>
    </location>
</feature>
<keyword evidence="2" id="KW-0732">Signal</keyword>
<keyword evidence="5" id="KW-1185">Reference proteome</keyword>
<feature type="domain" description="DUF305" evidence="3">
    <location>
        <begin position="71"/>
        <end position="167"/>
    </location>
</feature>
<sequence>MSKASLSVIVSIAGLLLAGTAQSQSGSPTPTAEDSSLRACRSAARSSAHDMMHGGSAGSGMNQGMNQGMGQGMASGGMGSGGMAGTVPETSRGYMAAMQKMNPPMMAGMTIQDPDVAFLCAMLPHHQGAIDMARAVLEHSKSPDIRKLAEKTIEEQQEGIKEITALLEKHK</sequence>
<evidence type="ECO:0000259" key="3">
    <source>
        <dbReference type="Pfam" id="PF03713"/>
    </source>
</evidence>
<proteinExistence type="predicted"/>
<evidence type="ECO:0000313" key="4">
    <source>
        <dbReference type="EMBL" id="MFD2181758.1"/>
    </source>
</evidence>
<evidence type="ECO:0000313" key="5">
    <source>
        <dbReference type="Proteomes" id="UP001597314"/>
    </source>
</evidence>
<comment type="caution">
    <text evidence="4">The sequence shown here is derived from an EMBL/GenBank/DDBJ whole genome shotgun (WGS) entry which is preliminary data.</text>
</comment>